<gene>
    <name evidence="1" type="ORF">GCM10010170_041590</name>
</gene>
<organism evidence="1 2">
    <name type="scientific">Dactylosporangium salmoneum</name>
    <dbReference type="NCBI Taxonomy" id="53361"/>
    <lineage>
        <taxon>Bacteria</taxon>
        <taxon>Bacillati</taxon>
        <taxon>Actinomycetota</taxon>
        <taxon>Actinomycetes</taxon>
        <taxon>Micromonosporales</taxon>
        <taxon>Micromonosporaceae</taxon>
        <taxon>Dactylosporangium</taxon>
    </lineage>
</organism>
<proteinExistence type="predicted"/>
<accession>A0ABP5TFH3</accession>
<evidence type="ECO:0000313" key="2">
    <source>
        <dbReference type="Proteomes" id="UP001501444"/>
    </source>
</evidence>
<reference evidence="2" key="1">
    <citation type="journal article" date="2019" name="Int. J. Syst. Evol. Microbiol.">
        <title>The Global Catalogue of Microorganisms (GCM) 10K type strain sequencing project: providing services to taxonomists for standard genome sequencing and annotation.</title>
        <authorList>
            <consortium name="The Broad Institute Genomics Platform"/>
            <consortium name="The Broad Institute Genome Sequencing Center for Infectious Disease"/>
            <person name="Wu L."/>
            <person name="Ma J."/>
        </authorList>
    </citation>
    <scope>NUCLEOTIDE SEQUENCE [LARGE SCALE GENOMIC DNA]</scope>
    <source>
        <strain evidence="2">JCM 3272</strain>
    </source>
</reference>
<keyword evidence="2" id="KW-1185">Reference proteome</keyword>
<protein>
    <submittedName>
        <fullName evidence="1">Uncharacterized protein</fullName>
    </submittedName>
</protein>
<dbReference type="Proteomes" id="UP001501444">
    <property type="component" value="Unassembled WGS sequence"/>
</dbReference>
<sequence>MPMQLFVGPYALSGMNRTVNRDIASPNVLVEARFNKVVARQSICGHYGGVQPVDVVPRIGAA</sequence>
<evidence type="ECO:0000313" key="1">
    <source>
        <dbReference type="EMBL" id="GAA2351459.1"/>
    </source>
</evidence>
<comment type="caution">
    <text evidence="1">The sequence shown here is derived from an EMBL/GenBank/DDBJ whole genome shotgun (WGS) entry which is preliminary data.</text>
</comment>
<name>A0ABP5TFH3_9ACTN</name>
<dbReference type="EMBL" id="BAAARV010000031">
    <property type="protein sequence ID" value="GAA2351459.1"/>
    <property type="molecule type" value="Genomic_DNA"/>
</dbReference>